<keyword evidence="2" id="KW-0378">Hydrolase</keyword>
<dbReference type="GO" id="GO:0005524">
    <property type="term" value="F:ATP binding"/>
    <property type="evidence" value="ECO:0007669"/>
    <property type="project" value="UniProtKB-KW"/>
</dbReference>
<dbReference type="Gene3D" id="2.40.100.10">
    <property type="entry name" value="Cyclophilin-like"/>
    <property type="match status" value="1"/>
</dbReference>
<dbReference type="SMART" id="SM00797">
    <property type="entry name" value="AHS2"/>
    <property type="match status" value="1"/>
</dbReference>
<dbReference type="EMBL" id="JACHON010000002">
    <property type="protein sequence ID" value="MBB6512263.1"/>
    <property type="molecule type" value="Genomic_DNA"/>
</dbReference>
<evidence type="ECO:0000313" key="6">
    <source>
        <dbReference type="Proteomes" id="UP000572212"/>
    </source>
</evidence>
<gene>
    <name evidence="5" type="ORF">GGQ92_001044</name>
</gene>
<evidence type="ECO:0000256" key="3">
    <source>
        <dbReference type="ARBA" id="ARBA00022840"/>
    </source>
</evidence>
<dbReference type="InterPro" id="IPR003778">
    <property type="entry name" value="CT_A_B"/>
</dbReference>
<proteinExistence type="predicted"/>
<dbReference type="InterPro" id="IPR052708">
    <property type="entry name" value="PxpC"/>
</dbReference>
<dbReference type="PANTHER" id="PTHR43309">
    <property type="entry name" value="5-OXOPROLINASE SUBUNIT C"/>
    <property type="match status" value="1"/>
</dbReference>
<evidence type="ECO:0000256" key="2">
    <source>
        <dbReference type="ARBA" id="ARBA00022801"/>
    </source>
</evidence>
<keyword evidence="3" id="KW-0067">ATP-binding</keyword>
<comment type="caution">
    <text evidence="5">The sequence shown here is derived from an EMBL/GenBank/DDBJ whole genome shotgun (WGS) entry which is preliminary data.</text>
</comment>
<name>A0A841RKW7_9BACI</name>
<dbReference type="RefSeq" id="WP_184245302.1">
    <property type="nucleotide sequence ID" value="NZ_BAAACU010000002.1"/>
</dbReference>
<accession>A0A841RKW7</accession>
<dbReference type="InterPro" id="IPR029000">
    <property type="entry name" value="Cyclophilin-like_dom_sf"/>
</dbReference>
<dbReference type="PANTHER" id="PTHR43309:SF5">
    <property type="entry name" value="5-OXOPROLINASE SUBUNIT C"/>
    <property type="match status" value="1"/>
</dbReference>
<feature type="domain" description="Carboxyltransferase" evidence="4">
    <location>
        <begin position="23"/>
        <end position="302"/>
    </location>
</feature>
<dbReference type="GO" id="GO:0016787">
    <property type="term" value="F:hydrolase activity"/>
    <property type="evidence" value="ECO:0007669"/>
    <property type="project" value="UniProtKB-KW"/>
</dbReference>
<evidence type="ECO:0000259" key="4">
    <source>
        <dbReference type="SMART" id="SM00797"/>
    </source>
</evidence>
<dbReference type="SUPFAM" id="SSF50891">
    <property type="entry name" value="Cyclophilin-like"/>
    <property type="match status" value="1"/>
</dbReference>
<evidence type="ECO:0000256" key="1">
    <source>
        <dbReference type="ARBA" id="ARBA00022741"/>
    </source>
</evidence>
<dbReference type="Proteomes" id="UP000572212">
    <property type="component" value="Unassembled WGS sequence"/>
</dbReference>
<dbReference type="Pfam" id="PF02626">
    <property type="entry name" value="CT_A_B"/>
    <property type="match status" value="1"/>
</dbReference>
<protein>
    <submittedName>
        <fullName evidence="5">Antagonist of KipI</fullName>
    </submittedName>
</protein>
<keyword evidence="1" id="KW-0547">Nucleotide-binding</keyword>
<dbReference type="AlphaFoldDB" id="A0A841RKW7"/>
<reference evidence="5 6" key="1">
    <citation type="submission" date="2020-08" db="EMBL/GenBank/DDBJ databases">
        <title>Genomic Encyclopedia of Type Strains, Phase IV (KMG-IV): sequencing the most valuable type-strain genomes for metagenomic binning, comparative biology and taxonomic classification.</title>
        <authorList>
            <person name="Goeker M."/>
        </authorList>
    </citation>
    <scope>NUCLEOTIDE SEQUENCE [LARGE SCALE GENOMIC DNA]</scope>
    <source>
        <strain evidence="5 6">DSM 11805</strain>
    </source>
</reference>
<sequence>MSLKIIEEGLYTTIQDLGRKMRSYGFSTAGPMDIQAMRLANLIVGNDENAAVIEMSLIGPTIQFDCDALIAVTGADMSVNVEKENLDRYRPIFIKKGDTVQLRPSRKGAYGYIAVRGGIQTPKILGSRSTVMRADIESITGRPLRNGDQIPLKELDLSLHDCNWYIPDFINEYIGSQSQVVHYIRGPQFDWFHADSFSQQKWQISSQSNRIGYRLQGEPIKTKHTGDLLTEATSFGTIQVPPNGLPIVLMADAQPTGGYPKIGQVIEADLPKLSQLSLTGTVQFKEITVEDAYKRLVEQEAFFQKMRCFINEKYRF</sequence>
<dbReference type="NCBIfam" id="TIGR00724">
    <property type="entry name" value="urea_amlyse_rel"/>
    <property type="match status" value="1"/>
</dbReference>
<evidence type="ECO:0000313" key="5">
    <source>
        <dbReference type="EMBL" id="MBB6512263.1"/>
    </source>
</evidence>
<organism evidence="5 6">
    <name type="scientific">Gracilibacillus halotolerans</name>
    <dbReference type="NCBI Taxonomy" id="74386"/>
    <lineage>
        <taxon>Bacteria</taxon>
        <taxon>Bacillati</taxon>
        <taxon>Bacillota</taxon>
        <taxon>Bacilli</taxon>
        <taxon>Bacillales</taxon>
        <taxon>Bacillaceae</taxon>
        <taxon>Gracilibacillus</taxon>
    </lineage>
</organism>
<keyword evidence="6" id="KW-1185">Reference proteome</keyword>